<dbReference type="Pfam" id="PF00069">
    <property type="entry name" value="Pkinase"/>
    <property type="match status" value="1"/>
</dbReference>
<dbReference type="GO" id="GO:0005524">
    <property type="term" value="F:ATP binding"/>
    <property type="evidence" value="ECO:0007669"/>
    <property type="project" value="UniProtKB-KW"/>
</dbReference>
<feature type="region of interest" description="Disordered" evidence="5">
    <location>
        <begin position="304"/>
        <end position="335"/>
    </location>
</feature>
<comment type="caution">
    <text evidence="7">The sequence shown here is derived from an EMBL/GenBank/DDBJ whole genome shotgun (WGS) entry which is preliminary data.</text>
</comment>
<keyword evidence="3 7" id="KW-0418">Kinase</keyword>
<feature type="compositionally biased region" description="Pro residues" evidence="5">
    <location>
        <begin position="406"/>
        <end position="421"/>
    </location>
</feature>
<feature type="domain" description="Protein kinase" evidence="6">
    <location>
        <begin position="16"/>
        <end position="289"/>
    </location>
</feature>
<evidence type="ECO:0000256" key="1">
    <source>
        <dbReference type="ARBA" id="ARBA00022679"/>
    </source>
</evidence>
<dbReference type="PROSITE" id="PS50011">
    <property type="entry name" value="PROTEIN_KINASE_DOM"/>
    <property type="match status" value="1"/>
</dbReference>
<evidence type="ECO:0000259" key="6">
    <source>
        <dbReference type="PROSITE" id="PS50011"/>
    </source>
</evidence>
<sequence>MSAGVLTPGSVFADRYEVVRCLATGGMGAVYEVIHTETERHAALKVMLPHCIPSDELRKRFRLEARVAASVQSEHIVDVLDAGIETTSGMPFLVMELLHGENLGERLRRLGPLPPAEVLEYLRQTALALDKTHKAHIVHRDLKPDNLFLCERDESPPRIKVLDFGIAKLLAASATKNATRSMGTPLYMAPEQFDADSVISPATDVFALGMIAYTLLSGIPYWDEESQAGLNVFAFAAKVCVGPSEPATSRCARAGTTLPPAFDAWFAKVTAFAPEDRFQSASEAVRALAGVLDQGEGISHAAPIETPAMPASTPSRTPRGFLPEPSVPARTTSEASTIEVPAVGTPVNTLGEGASPDKPRRLRLAALLVLGLLGAGSVLAYAVRAPRPTSPPAPLAAPATEDTQGTPPPVIVTPTPAPSPILPATAEAPPAPSAVPSASVSTPAPAVTLRAPPRPSSRPPADASTTTAPPRSTSIYTRD</sequence>
<dbReference type="PROSITE" id="PS00108">
    <property type="entry name" value="PROTEIN_KINASE_ST"/>
    <property type="match status" value="1"/>
</dbReference>
<evidence type="ECO:0000256" key="3">
    <source>
        <dbReference type="ARBA" id="ARBA00022777"/>
    </source>
</evidence>
<evidence type="ECO:0000256" key="2">
    <source>
        <dbReference type="ARBA" id="ARBA00022741"/>
    </source>
</evidence>
<evidence type="ECO:0000313" key="7">
    <source>
        <dbReference type="EMBL" id="MDC3984023.1"/>
    </source>
</evidence>
<dbReference type="SMART" id="SM00220">
    <property type="entry name" value="S_TKc"/>
    <property type="match status" value="1"/>
</dbReference>
<proteinExistence type="predicted"/>
<dbReference type="PANTHER" id="PTHR43289">
    <property type="entry name" value="MITOGEN-ACTIVATED PROTEIN KINASE KINASE KINASE 20-RELATED"/>
    <property type="match status" value="1"/>
</dbReference>
<dbReference type="Proteomes" id="UP001151081">
    <property type="component" value="Unassembled WGS sequence"/>
</dbReference>
<feature type="region of interest" description="Disordered" evidence="5">
    <location>
        <begin position="388"/>
        <end position="479"/>
    </location>
</feature>
<feature type="compositionally biased region" description="Low complexity" evidence="5">
    <location>
        <begin position="423"/>
        <end position="451"/>
    </location>
</feature>
<dbReference type="Gene3D" id="1.10.510.10">
    <property type="entry name" value="Transferase(Phosphotransferase) domain 1"/>
    <property type="match status" value="1"/>
</dbReference>
<dbReference type="AlphaFoldDB" id="A0A9X4ATA0"/>
<dbReference type="PANTHER" id="PTHR43289:SF6">
    <property type="entry name" value="SERINE_THREONINE-PROTEIN KINASE NEKL-3"/>
    <property type="match status" value="1"/>
</dbReference>
<dbReference type="EMBL" id="JAGTJJ010000017">
    <property type="protein sequence ID" value="MDC3984023.1"/>
    <property type="molecule type" value="Genomic_DNA"/>
</dbReference>
<evidence type="ECO:0000256" key="4">
    <source>
        <dbReference type="ARBA" id="ARBA00022840"/>
    </source>
</evidence>
<dbReference type="CDD" id="cd14014">
    <property type="entry name" value="STKc_PknB_like"/>
    <property type="match status" value="1"/>
</dbReference>
<evidence type="ECO:0000256" key="5">
    <source>
        <dbReference type="SAM" id="MobiDB-lite"/>
    </source>
</evidence>
<dbReference type="InterPro" id="IPR011009">
    <property type="entry name" value="Kinase-like_dom_sf"/>
</dbReference>
<keyword evidence="2" id="KW-0547">Nucleotide-binding</keyword>
<evidence type="ECO:0000313" key="8">
    <source>
        <dbReference type="Proteomes" id="UP001151081"/>
    </source>
</evidence>
<keyword evidence="4" id="KW-0067">ATP-binding</keyword>
<reference evidence="7 8" key="1">
    <citation type="submission" date="2021-04" db="EMBL/GenBank/DDBJ databases">
        <title>Genome analysis of Polyangium sp.</title>
        <authorList>
            <person name="Li Y."/>
            <person name="Wang J."/>
        </authorList>
    </citation>
    <scope>NUCLEOTIDE SEQUENCE [LARGE SCALE GENOMIC DNA]</scope>
    <source>
        <strain evidence="7 8">SDU14</strain>
    </source>
</reference>
<dbReference type="RefSeq" id="WP_272424572.1">
    <property type="nucleotide sequence ID" value="NZ_JAGTJJ010000017.1"/>
</dbReference>
<name>A0A9X4ATA0_9BACT</name>
<dbReference type="InterPro" id="IPR000719">
    <property type="entry name" value="Prot_kinase_dom"/>
</dbReference>
<keyword evidence="7" id="KW-0723">Serine/threonine-protein kinase</keyword>
<dbReference type="GO" id="GO:0004674">
    <property type="term" value="F:protein serine/threonine kinase activity"/>
    <property type="evidence" value="ECO:0007669"/>
    <property type="project" value="UniProtKB-KW"/>
</dbReference>
<dbReference type="Gene3D" id="3.30.200.20">
    <property type="entry name" value="Phosphorylase Kinase, domain 1"/>
    <property type="match status" value="1"/>
</dbReference>
<organism evidence="7 8">
    <name type="scientific">Polyangium jinanense</name>
    <dbReference type="NCBI Taxonomy" id="2829994"/>
    <lineage>
        <taxon>Bacteria</taxon>
        <taxon>Pseudomonadati</taxon>
        <taxon>Myxococcota</taxon>
        <taxon>Polyangia</taxon>
        <taxon>Polyangiales</taxon>
        <taxon>Polyangiaceae</taxon>
        <taxon>Polyangium</taxon>
    </lineage>
</organism>
<keyword evidence="1" id="KW-0808">Transferase</keyword>
<dbReference type="SUPFAM" id="SSF56112">
    <property type="entry name" value="Protein kinase-like (PK-like)"/>
    <property type="match status" value="1"/>
</dbReference>
<gene>
    <name evidence="7" type="ORF">KEG57_26175</name>
</gene>
<dbReference type="InterPro" id="IPR008271">
    <property type="entry name" value="Ser/Thr_kinase_AS"/>
</dbReference>
<protein>
    <submittedName>
        <fullName evidence="7">Serine/threonine protein kinase</fullName>
    </submittedName>
</protein>
<accession>A0A9X4ATA0</accession>
<keyword evidence="8" id="KW-1185">Reference proteome</keyword>
<feature type="compositionally biased region" description="Low complexity" evidence="5">
    <location>
        <begin position="459"/>
        <end position="473"/>
    </location>
</feature>